<dbReference type="InterPro" id="IPR012334">
    <property type="entry name" value="Pectin_lyas_fold"/>
</dbReference>
<dbReference type="Gene3D" id="2.160.20.10">
    <property type="entry name" value="Single-stranded right-handed beta-helix, Pectin lyase-like"/>
    <property type="match status" value="1"/>
</dbReference>
<dbReference type="EMBL" id="JAOPKA010000012">
    <property type="protein sequence ID" value="MCU4743081.1"/>
    <property type="molecule type" value="Genomic_DNA"/>
</dbReference>
<evidence type="ECO:0000313" key="2">
    <source>
        <dbReference type="EMBL" id="MCU4743081.1"/>
    </source>
</evidence>
<dbReference type="Proteomes" id="UP001321018">
    <property type="component" value="Unassembled WGS sequence"/>
</dbReference>
<feature type="compositionally biased region" description="Acidic residues" evidence="1">
    <location>
        <begin position="509"/>
        <end position="525"/>
    </location>
</feature>
<dbReference type="InterPro" id="IPR011050">
    <property type="entry name" value="Pectin_lyase_fold/virulence"/>
</dbReference>
<feature type="region of interest" description="Disordered" evidence="1">
    <location>
        <begin position="1"/>
        <end position="21"/>
    </location>
</feature>
<gene>
    <name evidence="2" type="ORF">OB960_16970</name>
</gene>
<dbReference type="RefSeq" id="WP_338004899.1">
    <property type="nucleotide sequence ID" value="NZ_JAOPKA010000012.1"/>
</dbReference>
<dbReference type="SUPFAM" id="SSF51126">
    <property type="entry name" value="Pectin lyase-like"/>
    <property type="match status" value="1"/>
</dbReference>
<name>A0AAP2Z0P5_9EURY</name>
<organism evidence="2 3">
    <name type="scientific">Natronoglomus mannanivorans</name>
    <dbReference type="NCBI Taxonomy" id="2979990"/>
    <lineage>
        <taxon>Archaea</taxon>
        <taxon>Methanobacteriati</taxon>
        <taxon>Methanobacteriota</taxon>
        <taxon>Stenosarchaea group</taxon>
        <taxon>Halobacteria</taxon>
        <taxon>Halobacteriales</taxon>
        <taxon>Natrialbaceae</taxon>
        <taxon>Natronoglomus</taxon>
    </lineage>
</organism>
<dbReference type="SMART" id="SM00710">
    <property type="entry name" value="PbH1"/>
    <property type="match status" value="6"/>
</dbReference>
<feature type="region of interest" description="Disordered" evidence="1">
    <location>
        <begin position="385"/>
        <end position="472"/>
    </location>
</feature>
<proteinExistence type="predicted"/>
<reference evidence="2" key="1">
    <citation type="submission" date="2022-09" db="EMBL/GenBank/DDBJ databases">
        <title>Enrichment on poylsaccharides allowed isolation of novel metabolic and taxonomic groups of Haloarchaea.</title>
        <authorList>
            <person name="Sorokin D.Y."/>
            <person name="Elcheninov A.G."/>
            <person name="Khizhniak T.V."/>
            <person name="Kolganova T.V."/>
            <person name="Kublanov I.V."/>
        </authorList>
    </citation>
    <scope>NUCLEOTIDE SEQUENCE</scope>
    <source>
        <strain evidence="2">AArc-xg1-1</strain>
    </source>
</reference>
<evidence type="ECO:0000313" key="3">
    <source>
        <dbReference type="Proteomes" id="UP001321018"/>
    </source>
</evidence>
<comment type="caution">
    <text evidence="2">The sequence shown here is derived from an EMBL/GenBank/DDBJ whole genome shotgun (WGS) entry which is preliminary data.</text>
</comment>
<dbReference type="AlphaFoldDB" id="A0AAP2Z0P5"/>
<protein>
    <submittedName>
        <fullName evidence="2">Right-handed parallel beta-helix repeat-containing protein</fullName>
    </submittedName>
</protein>
<dbReference type="InterPro" id="IPR006626">
    <property type="entry name" value="PbH1"/>
</dbReference>
<evidence type="ECO:0000256" key="1">
    <source>
        <dbReference type="SAM" id="MobiDB-lite"/>
    </source>
</evidence>
<feature type="compositionally biased region" description="Acidic residues" evidence="1">
    <location>
        <begin position="407"/>
        <end position="419"/>
    </location>
</feature>
<feature type="compositionally biased region" description="Basic and acidic residues" evidence="1">
    <location>
        <begin position="1"/>
        <end position="17"/>
    </location>
</feature>
<sequence>MTASDSRSRRERNREADDSSGFTRRRALAVLGSGLVAGHVATTASADGHEADVWEESGTWHAEAHGSQVYSGGDMFAAIQSAIDGLSSGRSSKETVIVWDGGSADGQITLPSYTVLDVRGTISHSGGTPVYADGAQAIEIPNYSVTGSPGMGMRLQRCSDVVLGNISVAGAGIGIRIDNAYETGNAVTTENVRLDFAYVEGTGSHGVETYGVDDIDIGTIQARDTGGCGLLLNDTSNATVDYVDAVRANEGGGYAGFRCANDAGPNVHVNRVRSIDCGRGVFTVSGSHGITIEEVYLEGNGGNLIQDTRNVEVNGGTVVDNGGEGFRIDSRSSNQHPHTRDVTIRNVGIYGHSYGVRETGPDTEHNAILDNDFCNNGTDVETYASSTTVSDNTYCEGEPGDDPGPADPDDIEDPDDPEPCEPSSIDPYLNVDGGDWQNTGEITIEAGSSVEFGPHPHDSGSWTWDGPGVSSSSREIVVTPTETSTYTATHTNECGETSTEEYVVHVEGGGDEDDGNEDGPQDLDGDGLYRDVDGNGEFGVNDVVTLFEDLEEPYVTDNPERFDFTGNGQVTVSDVVDLFEQL</sequence>
<accession>A0AAP2Z0P5</accession>
<feature type="region of interest" description="Disordered" evidence="1">
    <location>
        <begin position="506"/>
        <end position="526"/>
    </location>
</feature>